<gene>
    <name evidence="2" type="ORF">BOX15_Mlig017616g1</name>
</gene>
<dbReference type="Proteomes" id="UP000215902">
    <property type="component" value="Unassembled WGS sequence"/>
</dbReference>
<feature type="signal peptide" evidence="1">
    <location>
        <begin position="1"/>
        <end position="40"/>
    </location>
</feature>
<sequence>SNNCPNTGPNTWIGTASPMAQPRLQTLLLLLIVTLLYVLAGQSSVAEAACLAKGHLCVSFRQCCSGYCLPINASNRYGQCY</sequence>
<evidence type="ECO:0000313" key="3">
    <source>
        <dbReference type="Proteomes" id="UP000215902"/>
    </source>
</evidence>
<name>A0A267GWV2_9PLAT</name>
<comment type="caution">
    <text evidence="2">The sequence shown here is derived from an EMBL/GenBank/DDBJ whole genome shotgun (WGS) entry which is preliminary data.</text>
</comment>
<keyword evidence="3" id="KW-1185">Reference proteome</keyword>
<organism evidence="2 3">
    <name type="scientific">Macrostomum lignano</name>
    <dbReference type="NCBI Taxonomy" id="282301"/>
    <lineage>
        <taxon>Eukaryota</taxon>
        <taxon>Metazoa</taxon>
        <taxon>Spiralia</taxon>
        <taxon>Lophotrochozoa</taxon>
        <taxon>Platyhelminthes</taxon>
        <taxon>Rhabditophora</taxon>
        <taxon>Macrostomorpha</taxon>
        <taxon>Macrostomida</taxon>
        <taxon>Macrostomidae</taxon>
        <taxon>Macrostomum</taxon>
    </lineage>
</organism>
<feature type="chain" id="PRO_5012876563" evidence="1">
    <location>
        <begin position="41"/>
        <end position="81"/>
    </location>
</feature>
<proteinExistence type="predicted"/>
<accession>A0A267GWV2</accession>
<evidence type="ECO:0000313" key="2">
    <source>
        <dbReference type="EMBL" id="PAA90518.1"/>
    </source>
</evidence>
<protein>
    <submittedName>
        <fullName evidence="2">Uncharacterized protein</fullName>
    </submittedName>
</protein>
<reference evidence="2 3" key="1">
    <citation type="submission" date="2017-06" db="EMBL/GenBank/DDBJ databases">
        <title>A platform for efficient transgenesis in Macrostomum lignano, a flatworm model organism for stem cell research.</title>
        <authorList>
            <person name="Berezikov E."/>
        </authorList>
    </citation>
    <scope>NUCLEOTIDE SEQUENCE [LARGE SCALE GENOMIC DNA]</scope>
    <source>
        <strain evidence="2">DV1</strain>
        <tissue evidence="2">Whole organism</tissue>
    </source>
</reference>
<evidence type="ECO:0000256" key="1">
    <source>
        <dbReference type="SAM" id="SignalP"/>
    </source>
</evidence>
<dbReference type="AlphaFoldDB" id="A0A267GWV2"/>
<keyword evidence="1" id="KW-0732">Signal</keyword>
<dbReference type="EMBL" id="NIVC01000108">
    <property type="protein sequence ID" value="PAA90518.1"/>
    <property type="molecule type" value="Genomic_DNA"/>
</dbReference>
<feature type="non-terminal residue" evidence="2">
    <location>
        <position position="1"/>
    </location>
</feature>